<reference evidence="3 4" key="1">
    <citation type="submission" date="2020-07" db="EMBL/GenBank/DDBJ databases">
        <title>Sequencing the genomes of 1000 actinobacteria strains.</title>
        <authorList>
            <person name="Klenk H.-P."/>
        </authorList>
    </citation>
    <scope>NUCLEOTIDE SEQUENCE [LARGE SCALE GENOMIC DNA]</scope>
    <source>
        <strain evidence="3 4">DSM 8598</strain>
    </source>
</reference>
<feature type="signal peptide" evidence="2">
    <location>
        <begin position="1"/>
        <end position="30"/>
    </location>
</feature>
<dbReference type="RefSeq" id="WP_179550930.1">
    <property type="nucleotide sequence ID" value="NZ_JACCFI010000001.1"/>
</dbReference>
<dbReference type="EMBL" id="JACCFI010000001">
    <property type="protein sequence ID" value="NYG20874.1"/>
    <property type="molecule type" value="Genomic_DNA"/>
</dbReference>
<keyword evidence="4" id="KW-1185">Reference proteome</keyword>
<keyword evidence="2" id="KW-0732">Signal</keyword>
<keyword evidence="1" id="KW-0472">Membrane</keyword>
<protein>
    <recommendedName>
        <fullName evidence="5">Htaa domain-containing protein</fullName>
    </recommendedName>
</protein>
<evidence type="ECO:0000313" key="3">
    <source>
        <dbReference type="EMBL" id="NYG20874.1"/>
    </source>
</evidence>
<gene>
    <name evidence="3" type="ORF">BJY17_001621</name>
</gene>
<comment type="caution">
    <text evidence="3">The sequence shown here is derived from an EMBL/GenBank/DDBJ whole genome shotgun (WGS) entry which is preliminary data.</text>
</comment>
<proteinExistence type="predicted"/>
<accession>A0A852X0H5</accession>
<dbReference type="Proteomes" id="UP000549066">
    <property type="component" value="Unassembled WGS sequence"/>
</dbReference>
<dbReference type="AlphaFoldDB" id="A0A852X0H5"/>
<evidence type="ECO:0000256" key="2">
    <source>
        <dbReference type="SAM" id="SignalP"/>
    </source>
</evidence>
<keyword evidence="1" id="KW-0812">Transmembrane</keyword>
<feature type="chain" id="PRO_5032950683" description="Htaa domain-containing protein" evidence="2">
    <location>
        <begin position="31"/>
        <end position="449"/>
    </location>
</feature>
<sequence>MRPASSIAGATALALVFTGAALVAAAPASAATTYVTSIAPDESSYLGWHEGYANPTPAFSLHWNGLFFGDGANSQILNGLVDSGEPGLPTTAADLGALIDGSEIGVTRGVVFSQVAVTTDAGWGTLRPVTPFATGPHSAELTDLWTSSRTIGDVTADAPVELSALLASLEADGNLRYSGFGVLAESSDPGGVESISWGDDTYLFTRAVTAIPVTSTVDVTAAEIRPDESSYTGWHEGYANATPAFEIIATGLSFGNGANSQIINGLATPLADADLAQLITSADVEVVSGEAFFQVPITFGEAATFTTLRPAFGAGPGTTTFALGDEWVSSRDIPATATTAAIAANTPVLLGDLIEAIEANGAVNVLGFGVLAQATTPTVVATLAFDGVRYNFVPVAVAPVDPAAPAEPALAESGFESAGAISGAAALLAAGFGLIAFRLVRRRALLGGR</sequence>
<evidence type="ECO:0000313" key="4">
    <source>
        <dbReference type="Proteomes" id="UP000549066"/>
    </source>
</evidence>
<feature type="transmembrane region" description="Helical" evidence="1">
    <location>
        <begin position="418"/>
        <end position="440"/>
    </location>
</feature>
<keyword evidence="1" id="KW-1133">Transmembrane helix</keyword>
<evidence type="ECO:0008006" key="5">
    <source>
        <dbReference type="Google" id="ProtNLM"/>
    </source>
</evidence>
<organism evidence="3 4">
    <name type="scientific">Agromyces hippuratus</name>
    <dbReference type="NCBI Taxonomy" id="286438"/>
    <lineage>
        <taxon>Bacteria</taxon>
        <taxon>Bacillati</taxon>
        <taxon>Actinomycetota</taxon>
        <taxon>Actinomycetes</taxon>
        <taxon>Micrococcales</taxon>
        <taxon>Microbacteriaceae</taxon>
        <taxon>Agromyces</taxon>
    </lineage>
</organism>
<name>A0A852X0H5_9MICO</name>
<evidence type="ECO:0000256" key="1">
    <source>
        <dbReference type="SAM" id="Phobius"/>
    </source>
</evidence>